<gene>
    <name evidence="1" type="ORF">WAX74_17135</name>
</gene>
<organism evidence="1 2">
    <name type="scientific">Psychrobacillus mangrovi</name>
    <dbReference type="NCBI Taxonomy" id="3117745"/>
    <lineage>
        <taxon>Bacteria</taxon>
        <taxon>Bacillati</taxon>
        <taxon>Bacillota</taxon>
        <taxon>Bacilli</taxon>
        <taxon>Bacillales</taxon>
        <taxon>Bacillaceae</taxon>
        <taxon>Psychrobacillus</taxon>
    </lineage>
</organism>
<dbReference type="EMBL" id="JBAWSY010000018">
    <property type="protein sequence ID" value="MEI4771353.1"/>
    <property type="molecule type" value="Genomic_DNA"/>
</dbReference>
<reference evidence="1 2" key="1">
    <citation type="submission" date="2024-01" db="EMBL/GenBank/DDBJ databases">
        <title>Seven novel Bacillus-like species.</title>
        <authorList>
            <person name="Liu G."/>
        </authorList>
    </citation>
    <scope>NUCLEOTIDE SEQUENCE [LARGE SCALE GENOMIC DNA]</scope>
    <source>
        <strain evidence="1 2">FJAT-51614</strain>
    </source>
</reference>
<dbReference type="Proteomes" id="UP001364890">
    <property type="component" value="Unassembled WGS sequence"/>
</dbReference>
<sequence length="244" mass="28175">MGKEHPNTTLVTVTHDPEGKGIELFKEMQQSLEEIYDKLFITISEESSKELIKEIENSSFNYKVIPKKGAANARREALNFALTGKGRYFHYCDFDRVLTWGKNHLNELKVLVGDMSNYEYLILGRTGRAMNTHPIEWIETEKITNHIVSLELGIKVDITAGSCGFSRESAEYINRYSKEKMTDAEWAMIVQRIAKRQVDYRAVEGLEYEEEINGLNRTISESEKWFSRLRLSYIISETAMKIGK</sequence>
<evidence type="ECO:0008006" key="3">
    <source>
        <dbReference type="Google" id="ProtNLM"/>
    </source>
</evidence>
<accession>A0ABU8F8K8</accession>
<evidence type="ECO:0000313" key="2">
    <source>
        <dbReference type="Proteomes" id="UP001364890"/>
    </source>
</evidence>
<comment type="caution">
    <text evidence="1">The sequence shown here is derived from an EMBL/GenBank/DDBJ whole genome shotgun (WGS) entry which is preliminary data.</text>
</comment>
<dbReference type="RefSeq" id="WP_336498901.1">
    <property type="nucleotide sequence ID" value="NZ_JBAWSY010000018.1"/>
</dbReference>
<protein>
    <recommendedName>
        <fullName evidence="3">Glycosyltransferase 2-like domain-containing protein</fullName>
    </recommendedName>
</protein>
<evidence type="ECO:0000313" key="1">
    <source>
        <dbReference type="EMBL" id="MEI4771353.1"/>
    </source>
</evidence>
<name>A0ABU8F8K8_9BACI</name>
<keyword evidence="2" id="KW-1185">Reference proteome</keyword>
<proteinExistence type="predicted"/>